<reference evidence="1 2" key="1">
    <citation type="submission" date="2018-06" db="EMBL/GenBank/DDBJ databases">
        <authorList>
            <consortium name="Pathogen Informatics"/>
            <person name="Doyle S."/>
        </authorList>
    </citation>
    <scope>NUCLEOTIDE SEQUENCE [LARGE SCALE GENOMIC DNA]</scope>
    <source>
        <strain evidence="1 2">NCTC11661</strain>
    </source>
</reference>
<proteinExistence type="predicted"/>
<dbReference type="SUPFAM" id="SSF69349">
    <property type="entry name" value="Phage fibre proteins"/>
    <property type="match status" value="1"/>
</dbReference>
<sequence length="113" mass="11974">MNDDEKSITIEDPSGNNWYMDGQGNIEVTAPKNITLNAGENITMSAAMNIISTAGENVSTSAGMNISESAGGMMMQNAVLDYSLVAANIMEIAQGERKSKAKEIIIRKIGTSS</sequence>
<organism evidence="1 2">
    <name type="scientific">Bergeyella zoohelcum</name>
    <dbReference type="NCBI Taxonomy" id="1015"/>
    <lineage>
        <taxon>Bacteria</taxon>
        <taxon>Pseudomonadati</taxon>
        <taxon>Bacteroidota</taxon>
        <taxon>Flavobacteriia</taxon>
        <taxon>Flavobacteriales</taxon>
        <taxon>Weeksellaceae</taxon>
        <taxon>Bergeyella</taxon>
    </lineage>
</organism>
<dbReference type="RefSeq" id="WP_002688634.1">
    <property type="nucleotide sequence ID" value="NZ_UFTJ01000002.1"/>
</dbReference>
<evidence type="ECO:0000313" key="2">
    <source>
        <dbReference type="Proteomes" id="UP000255515"/>
    </source>
</evidence>
<protein>
    <submittedName>
        <fullName evidence="1">Uncharacterized protein</fullName>
    </submittedName>
</protein>
<dbReference type="EMBL" id="UFTJ01000002">
    <property type="protein sequence ID" value="SSZ55960.1"/>
    <property type="molecule type" value="Genomic_DNA"/>
</dbReference>
<dbReference type="Proteomes" id="UP000255515">
    <property type="component" value="Unassembled WGS sequence"/>
</dbReference>
<dbReference type="AlphaFoldDB" id="A0A376C1J6"/>
<evidence type="ECO:0000313" key="1">
    <source>
        <dbReference type="EMBL" id="SSZ55960.1"/>
    </source>
</evidence>
<name>A0A376C1J6_9FLAO</name>
<accession>A0A376C1J6</accession>
<gene>
    <name evidence="1" type="ORF">NCTC11661_01359</name>
</gene>